<dbReference type="InterPro" id="IPR039340">
    <property type="entry name" value="Tfc4/TFIIIC-102/Sfc4"/>
</dbReference>
<feature type="compositionally biased region" description="Acidic residues" evidence="1">
    <location>
        <begin position="71"/>
        <end position="100"/>
    </location>
</feature>
<evidence type="ECO:0000256" key="1">
    <source>
        <dbReference type="SAM" id="MobiDB-lite"/>
    </source>
</evidence>
<dbReference type="GO" id="GO:0000127">
    <property type="term" value="C:transcription factor TFIIIC complex"/>
    <property type="evidence" value="ECO:0007669"/>
    <property type="project" value="TreeGrafter"/>
</dbReference>
<feature type="compositionally biased region" description="Basic and acidic residues" evidence="1">
    <location>
        <begin position="1086"/>
        <end position="1160"/>
    </location>
</feature>
<feature type="compositionally biased region" description="Polar residues" evidence="1">
    <location>
        <begin position="150"/>
        <end position="164"/>
    </location>
</feature>
<reference evidence="2" key="1">
    <citation type="journal article" date="2020" name="Stud. Mycol.">
        <title>101 Dothideomycetes genomes: a test case for predicting lifestyles and emergence of pathogens.</title>
        <authorList>
            <person name="Haridas S."/>
            <person name="Albert R."/>
            <person name="Binder M."/>
            <person name="Bloem J."/>
            <person name="Labutti K."/>
            <person name="Salamov A."/>
            <person name="Andreopoulos B."/>
            <person name="Baker S."/>
            <person name="Barry K."/>
            <person name="Bills G."/>
            <person name="Bluhm B."/>
            <person name="Cannon C."/>
            <person name="Castanera R."/>
            <person name="Culley D."/>
            <person name="Daum C."/>
            <person name="Ezra D."/>
            <person name="Gonzalez J."/>
            <person name="Henrissat B."/>
            <person name="Kuo A."/>
            <person name="Liang C."/>
            <person name="Lipzen A."/>
            <person name="Lutzoni F."/>
            <person name="Magnuson J."/>
            <person name="Mondo S."/>
            <person name="Nolan M."/>
            <person name="Ohm R."/>
            <person name="Pangilinan J."/>
            <person name="Park H.-J."/>
            <person name="Ramirez L."/>
            <person name="Alfaro M."/>
            <person name="Sun H."/>
            <person name="Tritt A."/>
            <person name="Yoshinaga Y."/>
            <person name="Zwiers L.-H."/>
            <person name="Turgeon B."/>
            <person name="Goodwin S."/>
            <person name="Spatafora J."/>
            <person name="Crous P."/>
            <person name="Grigoriev I."/>
        </authorList>
    </citation>
    <scope>NUCLEOTIDE SEQUENCE</scope>
    <source>
        <strain evidence="2">CBS 101060</strain>
    </source>
</reference>
<comment type="caution">
    <text evidence="2">The sequence shown here is derived from an EMBL/GenBank/DDBJ whole genome shotgun (WGS) entry which is preliminary data.</text>
</comment>
<keyword evidence="3" id="KW-1185">Reference proteome</keyword>
<dbReference type="InterPro" id="IPR019734">
    <property type="entry name" value="TPR_rpt"/>
</dbReference>
<dbReference type="InterPro" id="IPR011990">
    <property type="entry name" value="TPR-like_helical_dom_sf"/>
</dbReference>
<feature type="compositionally biased region" description="Acidic residues" evidence="1">
    <location>
        <begin position="1161"/>
        <end position="1172"/>
    </location>
</feature>
<dbReference type="GO" id="GO:0006383">
    <property type="term" value="P:transcription by RNA polymerase III"/>
    <property type="evidence" value="ECO:0007669"/>
    <property type="project" value="InterPro"/>
</dbReference>
<feature type="region of interest" description="Disordered" evidence="1">
    <location>
        <begin position="148"/>
        <end position="230"/>
    </location>
</feature>
<feature type="region of interest" description="Disordered" evidence="1">
    <location>
        <begin position="1086"/>
        <end position="1172"/>
    </location>
</feature>
<dbReference type="SUPFAM" id="SSF48452">
    <property type="entry name" value="TPR-like"/>
    <property type="match status" value="2"/>
</dbReference>
<organism evidence="2 3">
    <name type="scientific">Patellaria atrata CBS 101060</name>
    <dbReference type="NCBI Taxonomy" id="1346257"/>
    <lineage>
        <taxon>Eukaryota</taxon>
        <taxon>Fungi</taxon>
        <taxon>Dikarya</taxon>
        <taxon>Ascomycota</taxon>
        <taxon>Pezizomycotina</taxon>
        <taxon>Dothideomycetes</taxon>
        <taxon>Dothideomycetes incertae sedis</taxon>
        <taxon>Patellariales</taxon>
        <taxon>Patellariaceae</taxon>
        <taxon>Patellaria</taxon>
    </lineage>
</organism>
<feature type="compositionally biased region" description="Basic residues" evidence="1">
    <location>
        <begin position="186"/>
        <end position="198"/>
    </location>
</feature>
<protein>
    <submittedName>
        <fullName evidence="2">TPR-like protein</fullName>
    </submittedName>
</protein>
<dbReference type="SMART" id="SM00028">
    <property type="entry name" value="TPR"/>
    <property type="match status" value="7"/>
</dbReference>
<dbReference type="Pfam" id="PF13181">
    <property type="entry name" value="TPR_8"/>
    <property type="match status" value="1"/>
</dbReference>
<name>A0A9P4S4A9_9PEZI</name>
<dbReference type="EMBL" id="MU006106">
    <property type="protein sequence ID" value="KAF2835921.1"/>
    <property type="molecule type" value="Genomic_DNA"/>
</dbReference>
<dbReference type="PANTHER" id="PTHR23082">
    <property type="entry name" value="TRANSCRIPTION INITIATION FACTOR IIIC TFIIIC , POLYPEPTIDE 3-RELATED"/>
    <property type="match status" value="1"/>
</dbReference>
<dbReference type="PANTHER" id="PTHR23082:SF0">
    <property type="entry name" value="GENERAL TRANSCRIPTION FACTOR 3C POLYPEPTIDE 3"/>
    <property type="match status" value="1"/>
</dbReference>
<sequence>MDPSNSGSYDYLTSFRQHSSLYSIGLHADGRSSNYSANLPPGSTDLYGYASTKGYGDASENPTPDNYVPYDAEELIEDYDTSSEEYEENEESEENDEDDSFEARFQEALRNKGNNANLLIDEDENEEEDIEALPSVLKGHLMTTFRVDPQPTTESAPFPTQTSEDNTDPWKEIVFTKDGLNPGRRGSLRFRGRGRRGPSFRPPEDSGDPEAFRPHGSGLRAKKRKRAPDEIRDEESIRLYGLAVAAREDDDHELAVEYASLAIQHDPRYFQAHALLADMYRVQGKEQDSVAAMIMGALSKKDEVLWHDCAERTLLLQDVDDKEVLEQAKFCYAQLLSITPEDIEARARKMRVHIELGQHHIARTECLKLLKRQPNDLEFLRDLADLSCHLDDIPNALVYYEDAIQLYTREKYTPDNPFSWSSLNVYLDLLDRSKQGEKGTQMLKKLGRWLLGREEETYWDYQPDDSEWDLLDEPRRVNNANFIPGKYPSESYGLGLPMELRIKLGMFRLKRKFVHLSEALYHFGHLNPEDDSYTSKAQSYDDLFGEVGDALREAKLSSEALYYYEPIRQIRPPTDIAYYLALADCYKDLDRITESEACIKHVLNLDPNNAEARLKLAVIFEGRGMLGEAYDLIREIEILGRRDLLRKSKLSMKKLNAAAEESGRGPGKIRVTTSSNPNSARRRKKPTNGDDTGIRARSKIIRRIAQQDAERIEKAHLNEVAMRAAHERLKELEPAVDGQDQAAMTEYLEKASFLMKDFRGVRAFFPETEQWMREGLDLPPEKSQIKKRKVGSTDMPSSYRKISFDDWLDLHCRAALLHARFDQPLRVWRIFDVISFANVFWQYDERVYRSHVAAFACALLLNDEERICAEARWFIRAHPYASDVFRNFSLSNKVFVGRPNWYNSGPTQKFILRQVKAMDYALLTPEQRDLYQWSTVELSSYTGAGQGDGNPHRLEELDPAVLVAYAHVLLSGGNHMNSLNYYFRAYTMVPEDAVVNLCIASAYIQHGMKRHSENRQYQLQQGIAFLQKYYDIRSREAGEKGAVLLQEAEFNMARTWHLLGLGELAIQAYERVFELSGKVQEEGRVKVEEKRKLRREERKREREEARERREEEEERRLREREESQSGERMEVEGEAHNRNGDTEATGEERDNEPPEDRVWQSEEDNDEDDPIEDFAPDAAFALQILYGVSGAYGKAREVTERWLVI</sequence>
<feature type="region of interest" description="Disordered" evidence="1">
    <location>
        <begin position="656"/>
        <end position="696"/>
    </location>
</feature>
<dbReference type="OrthoDB" id="9991317at2759"/>
<evidence type="ECO:0000313" key="2">
    <source>
        <dbReference type="EMBL" id="KAF2835921.1"/>
    </source>
</evidence>
<feature type="region of interest" description="Disordered" evidence="1">
    <location>
        <begin position="27"/>
        <end position="103"/>
    </location>
</feature>
<gene>
    <name evidence="2" type="ORF">M501DRAFT_1019528</name>
</gene>
<dbReference type="AlphaFoldDB" id="A0A9P4S4A9"/>
<accession>A0A9P4S4A9</accession>
<proteinExistence type="predicted"/>
<dbReference type="Proteomes" id="UP000799429">
    <property type="component" value="Unassembled WGS sequence"/>
</dbReference>
<evidence type="ECO:0000313" key="3">
    <source>
        <dbReference type="Proteomes" id="UP000799429"/>
    </source>
</evidence>
<dbReference type="Gene3D" id="1.25.40.10">
    <property type="entry name" value="Tetratricopeptide repeat domain"/>
    <property type="match status" value="4"/>
</dbReference>